<keyword evidence="3" id="KW-1185">Reference proteome</keyword>
<dbReference type="EMBL" id="CAAHFH010000001">
    <property type="protein sequence ID" value="VGO18579.1"/>
    <property type="molecule type" value="Genomic_DNA"/>
</dbReference>
<protein>
    <recommendedName>
        <fullName evidence="1">3-keto-alpha-glucoside-1,2-lyase/3-keto-2-hydroxy-glucal hydratase domain-containing protein</fullName>
    </recommendedName>
</protein>
<proteinExistence type="predicted"/>
<dbReference type="AlphaFoldDB" id="A0A6C2UF82"/>
<dbReference type="RefSeq" id="WP_136060047.1">
    <property type="nucleotide sequence ID" value="NZ_CAAHFH010000001.1"/>
</dbReference>
<dbReference type="Proteomes" id="UP000346198">
    <property type="component" value="Unassembled WGS sequence"/>
</dbReference>
<reference evidence="2 3" key="1">
    <citation type="submission" date="2019-04" db="EMBL/GenBank/DDBJ databases">
        <authorList>
            <person name="Van Vliet M D."/>
        </authorList>
    </citation>
    <scope>NUCLEOTIDE SEQUENCE [LARGE SCALE GENOMIC DNA]</scope>
    <source>
        <strain evidence="2 3">F21</strain>
    </source>
</reference>
<gene>
    <name evidence="2" type="ORF">SCARR_00632</name>
</gene>
<evidence type="ECO:0000313" key="2">
    <source>
        <dbReference type="EMBL" id="VGO18579.1"/>
    </source>
</evidence>
<dbReference type="Pfam" id="PF06439">
    <property type="entry name" value="3keto-disac_hyd"/>
    <property type="match status" value="1"/>
</dbReference>
<evidence type="ECO:0000259" key="1">
    <source>
        <dbReference type="Pfam" id="PF06439"/>
    </source>
</evidence>
<dbReference type="GO" id="GO:0016787">
    <property type="term" value="F:hydrolase activity"/>
    <property type="evidence" value="ECO:0007669"/>
    <property type="project" value="InterPro"/>
</dbReference>
<organism evidence="2 3">
    <name type="scientific">Pontiella sulfatireligans</name>
    <dbReference type="NCBI Taxonomy" id="2750658"/>
    <lineage>
        <taxon>Bacteria</taxon>
        <taxon>Pseudomonadati</taxon>
        <taxon>Kiritimatiellota</taxon>
        <taxon>Kiritimatiellia</taxon>
        <taxon>Kiritimatiellales</taxon>
        <taxon>Pontiellaceae</taxon>
        <taxon>Pontiella</taxon>
    </lineage>
</organism>
<name>A0A6C2UF82_9BACT</name>
<dbReference type="Gene3D" id="2.60.120.560">
    <property type="entry name" value="Exo-inulinase, domain 1"/>
    <property type="match status" value="1"/>
</dbReference>
<sequence>MKTVATITCFFIAITIASGNQIAESQQQWFARYKKQKNAPNPSEMLINTDREPDLKEGFISLYNGGNLDGWTSIGGSNTFEAKDAIIVGTLVKDTDGSTFLSTTKSDYADFIFTAEIKWAVDGNTGIMFRAQVKDGNVVFGPQVEMENESKQRFWSGGIYGQSCGGWSYPLWLESHEKARNAIDRKGWNRVTIEAVGDTVKTWVNGVPAANWKTEEYKQGFFGLQVHPGRSGTIHFRNIKVKEL</sequence>
<dbReference type="InterPro" id="IPR010496">
    <property type="entry name" value="AL/BT2_dom"/>
</dbReference>
<evidence type="ECO:0000313" key="3">
    <source>
        <dbReference type="Proteomes" id="UP000346198"/>
    </source>
</evidence>
<feature type="domain" description="3-keto-alpha-glucoside-1,2-lyase/3-keto-2-hydroxy-glucal hydratase" evidence="1">
    <location>
        <begin position="58"/>
        <end position="242"/>
    </location>
</feature>
<accession>A0A6C2UF82</accession>